<keyword evidence="1" id="KW-0812">Transmembrane</keyword>
<sequence length="70" mass="8308">MNTVQFLSFISIGYHTDRKVLISSCVFLIICILKCLFWFLCCFVTLYNIKFIYLTKKYDTGVVNMYDNKN</sequence>
<proteinExistence type="predicted"/>
<feature type="transmembrane region" description="Helical" evidence="1">
    <location>
        <begin position="20"/>
        <end position="47"/>
    </location>
</feature>
<keyword evidence="3" id="KW-1185">Reference proteome</keyword>
<comment type="caution">
    <text evidence="2">The sequence shown here is derived from an EMBL/GenBank/DDBJ whole genome shotgun (WGS) entry which is preliminary data.</text>
</comment>
<protein>
    <submittedName>
        <fullName evidence="2">Uncharacterized protein</fullName>
    </submittedName>
</protein>
<dbReference type="Proteomes" id="UP001217089">
    <property type="component" value="Unassembled WGS sequence"/>
</dbReference>
<keyword evidence="1" id="KW-0472">Membrane</keyword>
<keyword evidence="1" id="KW-1133">Transmembrane helix</keyword>
<name>A0ABQ9F9T6_TEGGR</name>
<dbReference type="EMBL" id="JARBDR010000342">
    <property type="protein sequence ID" value="KAJ8314133.1"/>
    <property type="molecule type" value="Genomic_DNA"/>
</dbReference>
<evidence type="ECO:0000313" key="3">
    <source>
        <dbReference type="Proteomes" id="UP001217089"/>
    </source>
</evidence>
<reference evidence="2 3" key="1">
    <citation type="submission" date="2022-12" db="EMBL/GenBank/DDBJ databases">
        <title>Chromosome-level genome of Tegillarca granosa.</title>
        <authorList>
            <person name="Kim J."/>
        </authorList>
    </citation>
    <scope>NUCLEOTIDE SEQUENCE [LARGE SCALE GENOMIC DNA]</scope>
    <source>
        <strain evidence="2">Teg-2019</strain>
        <tissue evidence="2">Adductor muscle</tissue>
    </source>
</reference>
<accession>A0ABQ9F9T6</accession>
<evidence type="ECO:0000256" key="1">
    <source>
        <dbReference type="SAM" id="Phobius"/>
    </source>
</evidence>
<organism evidence="2 3">
    <name type="scientific">Tegillarca granosa</name>
    <name type="common">Malaysian cockle</name>
    <name type="synonym">Anadara granosa</name>
    <dbReference type="NCBI Taxonomy" id="220873"/>
    <lineage>
        <taxon>Eukaryota</taxon>
        <taxon>Metazoa</taxon>
        <taxon>Spiralia</taxon>
        <taxon>Lophotrochozoa</taxon>
        <taxon>Mollusca</taxon>
        <taxon>Bivalvia</taxon>
        <taxon>Autobranchia</taxon>
        <taxon>Pteriomorphia</taxon>
        <taxon>Arcoida</taxon>
        <taxon>Arcoidea</taxon>
        <taxon>Arcidae</taxon>
        <taxon>Tegillarca</taxon>
    </lineage>
</organism>
<gene>
    <name evidence="2" type="ORF">KUTeg_008694</name>
</gene>
<evidence type="ECO:0000313" key="2">
    <source>
        <dbReference type="EMBL" id="KAJ8314133.1"/>
    </source>
</evidence>